<dbReference type="AlphaFoldDB" id="A0A6J4H8X5"/>
<name>A0A6J4H8X5_9CHLR</name>
<dbReference type="EMBL" id="CADCTR010000087">
    <property type="protein sequence ID" value="CAA9216916.1"/>
    <property type="molecule type" value="Genomic_DNA"/>
</dbReference>
<reference evidence="1" key="1">
    <citation type="submission" date="2020-02" db="EMBL/GenBank/DDBJ databases">
        <authorList>
            <person name="Meier V. D."/>
        </authorList>
    </citation>
    <scope>NUCLEOTIDE SEQUENCE</scope>
    <source>
        <strain evidence="1">AVDCRST_MAG93</strain>
    </source>
</reference>
<sequence>MPGRRPLILRDPSVDPPRLRPDILAANRQRRKAVSPCIRGFHLQIRRKVECQRADSNRWPAHYECALAPSPLFPSVSETASSAVFTFSAFLGVPWCSPGLLSRLLSNYVPDTSLKAQNRRRAGSVRTICGGYLRGWSRRLTYSRWPVLVSTALSVGKRGVRGTVWRDGHTDSLRAPGFP</sequence>
<accession>A0A6J4H8X5</accession>
<protein>
    <submittedName>
        <fullName evidence="1">Uncharacterized protein</fullName>
    </submittedName>
</protein>
<proteinExistence type="predicted"/>
<gene>
    <name evidence="1" type="ORF">AVDCRST_MAG93-272</name>
</gene>
<evidence type="ECO:0000313" key="1">
    <source>
        <dbReference type="EMBL" id="CAA9216916.1"/>
    </source>
</evidence>
<organism evidence="1">
    <name type="scientific">uncultured Chloroflexia bacterium</name>
    <dbReference type="NCBI Taxonomy" id="1672391"/>
    <lineage>
        <taxon>Bacteria</taxon>
        <taxon>Bacillati</taxon>
        <taxon>Chloroflexota</taxon>
        <taxon>Chloroflexia</taxon>
        <taxon>environmental samples</taxon>
    </lineage>
</organism>